<name>A0A8D8YUF2_9HEMI</name>
<sequence length="111" mass="13152">MFFFYSVCNPLRIVYYRFTSIVFSLYDLYDSSPYYQVKPPLNNNCGINVNKSKAELALSNEHFFIRFKRDTNSEPEDAEALVEVDTINMYLLLERLYSQGSKNKNRIMLHK</sequence>
<reference evidence="1" key="1">
    <citation type="submission" date="2021-05" db="EMBL/GenBank/DDBJ databases">
        <authorList>
            <person name="Alioto T."/>
            <person name="Alioto T."/>
            <person name="Gomez Garrido J."/>
        </authorList>
    </citation>
    <scope>NUCLEOTIDE SEQUENCE</scope>
</reference>
<dbReference type="AlphaFoldDB" id="A0A8D8YUF2"/>
<proteinExistence type="predicted"/>
<evidence type="ECO:0000313" key="1">
    <source>
        <dbReference type="EMBL" id="CAG6735242.1"/>
    </source>
</evidence>
<protein>
    <submittedName>
        <fullName evidence="1">Uncharacterized protein</fullName>
    </submittedName>
</protein>
<dbReference type="EMBL" id="HBUF01395174">
    <property type="protein sequence ID" value="CAG6735242.1"/>
    <property type="molecule type" value="Transcribed_RNA"/>
</dbReference>
<organism evidence="1">
    <name type="scientific">Cacopsylla melanoneura</name>
    <dbReference type="NCBI Taxonomy" id="428564"/>
    <lineage>
        <taxon>Eukaryota</taxon>
        <taxon>Metazoa</taxon>
        <taxon>Ecdysozoa</taxon>
        <taxon>Arthropoda</taxon>
        <taxon>Hexapoda</taxon>
        <taxon>Insecta</taxon>
        <taxon>Pterygota</taxon>
        <taxon>Neoptera</taxon>
        <taxon>Paraneoptera</taxon>
        <taxon>Hemiptera</taxon>
        <taxon>Sternorrhyncha</taxon>
        <taxon>Psylloidea</taxon>
        <taxon>Psyllidae</taxon>
        <taxon>Psyllinae</taxon>
        <taxon>Cacopsylla</taxon>
    </lineage>
</organism>
<accession>A0A8D8YUF2</accession>